<organism evidence="2 3">
    <name type="scientific">Rehmannia glutinosa</name>
    <name type="common">Chinese foxglove</name>
    <dbReference type="NCBI Taxonomy" id="99300"/>
    <lineage>
        <taxon>Eukaryota</taxon>
        <taxon>Viridiplantae</taxon>
        <taxon>Streptophyta</taxon>
        <taxon>Embryophyta</taxon>
        <taxon>Tracheophyta</taxon>
        <taxon>Spermatophyta</taxon>
        <taxon>Magnoliopsida</taxon>
        <taxon>eudicotyledons</taxon>
        <taxon>Gunneridae</taxon>
        <taxon>Pentapetalae</taxon>
        <taxon>asterids</taxon>
        <taxon>lamiids</taxon>
        <taxon>Lamiales</taxon>
        <taxon>Orobanchaceae</taxon>
        <taxon>Rehmannieae</taxon>
        <taxon>Rehmannia</taxon>
    </lineage>
</organism>
<evidence type="ECO:0000256" key="1">
    <source>
        <dbReference type="SAM" id="MobiDB-lite"/>
    </source>
</evidence>
<protein>
    <submittedName>
        <fullName evidence="2">Uncharacterized protein</fullName>
    </submittedName>
</protein>
<accession>A0ABR0VHF2</accession>
<evidence type="ECO:0000313" key="3">
    <source>
        <dbReference type="Proteomes" id="UP001318860"/>
    </source>
</evidence>
<feature type="compositionally biased region" description="Acidic residues" evidence="1">
    <location>
        <begin position="97"/>
        <end position="108"/>
    </location>
</feature>
<evidence type="ECO:0000313" key="2">
    <source>
        <dbReference type="EMBL" id="KAK6134604.1"/>
    </source>
</evidence>
<feature type="compositionally biased region" description="Polar residues" evidence="1">
    <location>
        <begin position="1"/>
        <end position="15"/>
    </location>
</feature>
<dbReference type="Proteomes" id="UP001318860">
    <property type="component" value="Unassembled WGS sequence"/>
</dbReference>
<keyword evidence="3" id="KW-1185">Reference proteome</keyword>
<reference evidence="2 3" key="1">
    <citation type="journal article" date="2021" name="Comput. Struct. Biotechnol. J.">
        <title>De novo genome assembly of the potent medicinal plant Rehmannia glutinosa using nanopore technology.</title>
        <authorList>
            <person name="Ma L."/>
            <person name="Dong C."/>
            <person name="Song C."/>
            <person name="Wang X."/>
            <person name="Zheng X."/>
            <person name="Niu Y."/>
            <person name="Chen S."/>
            <person name="Feng W."/>
        </authorList>
    </citation>
    <scope>NUCLEOTIDE SEQUENCE [LARGE SCALE GENOMIC DNA]</scope>
    <source>
        <strain evidence="2">DH-2019</strain>
    </source>
</reference>
<comment type="caution">
    <text evidence="2">The sequence shown here is derived from an EMBL/GenBank/DDBJ whole genome shotgun (WGS) entry which is preliminary data.</text>
</comment>
<feature type="compositionally biased region" description="Low complexity" evidence="1">
    <location>
        <begin position="183"/>
        <end position="200"/>
    </location>
</feature>
<dbReference type="EMBL" id="JABTTQ020001144">
    <property type="protein sequence ID" value="KAK6134604.1"/>
    <property type="molecule type" value="Genomic_DNA"/>
</dbReference>
<gene>
    <name evidence="2" type="ORF">DH2020_031663</name>
</gene>
<feature type="region of interest" description="Disordered" evidence="1">
    <location>
        <begin position="1"/>
        <end position="27"/>
    </location>
</feature>
<feature type="region of interest" description="Disordered" evidence="1">
    <location>
        <begin position="93"/>
        <end position="115"/>
    </location>
</feature>
<feature type="region of interest" description="Disordered" evidence="1">
    <location>
        <begin position="274"/>
        <end position="296"/>
    </location>
</feature>
<feature type="region of interest" description="Disordered" evidence="1">
    <location>
        <begin position="175"/>
        <end position="200"/>
    </location>
</feature>
<name>A0ABR0VHF2_REHGL</name>
<feature type="compositionally biased region" description="Polar residues" evidence="1">
    <location>
        <begin position="287"/>
        <end position="296"/>
    </location>
</feature>
<proteinExistence type="predicted"/>
<sequence>MESSSTPASRYIAQSSKKRVFPGGSSSSGFKEVEVLETAPSTNRISKPMSSAKQKEVVCEIIDVDIEEDCGDAMLIDGEVDRRGKGKEALSNFSVDLSDDGSGDDGSDSDIQMSNDVTADDFNSNLFYGEDEWIDTYYDDITYDDYSVLESHFDQMDIPTGVEVPFPWLPISPQSNTNVPAPSTSTSSSLQIESSASHLGPDSSSSSLLLKSMWAKDQKAALHSKIGTMKEKIASTQFETIGHGRKKPTGSSSTAYLSSQSSWGTVAYKPEKEPLLSLGKSKRKSRASNVNFSPHSQFPSGGTGTLLLTGRIHP</sequence>